<proteinExistence type="predicted"/>
<dbReference type="STRING" id="633807.BW732_08350"/>
<dbReference type="Pfam" id="PF06115">
    <property type="entry name" value="DUF956"/>
    <property type="match status" value="1"/>
</dbReference>
<evidence type="ECO:0000313" key="1">
    <source>
        <dbReference type="EMBL" id="AQP54232.1"/>
    </source>
</evidence>
<dbReference type="AlphaFoldDB" id="A0A1Q2D7B6"/>
<dbReference type="InterPro" id="IPR010360">
    <property type="entry name" value="DUF956"/>
</dbReference>
<dbReference type="KEGG" id="vpi:BW732_08350"/>
<dbReference type="EMBL" id="CP019609">
    <property type="protein sequence ID" value="AQP54232.1"/>
    <property type="molecule type" value="Genomic_DNA"/>
</dbReference>
<dbReference type="RefSeq" id="WP_077276309.1">
    <property type="nucleotide sequence ID" value="NZ_CP019609.1"/>
</dbReference>
<protein>
    <submittedName>
        <fullName evidence="1">Uncharacterized protein</fullName>
    </submittedName>
</protein>
<keyword evidence="2" id="KW-1185">Reference proteome</keyword>
<dbReference type="OrthoDB" id="1646215at2"/>
<name>A0A1Q2D7B6_9ENTE</name>
<dbReference type="Proteomes" id="UP000188246">
    <property type="component" value="Chromosome"/>
</dbReference>
<organism evidence="1 2">
    <name type="scientific">Vagococcus penaei</name>
    <dbReference type="NCBI Taxonomy" id="633807"/>
    <lineage>
        <taxon>Bacteria</taxon>
        <taxon>Bacillati</taxon>
        <taxon>Bacillota</taxon>
        <taxon>Bacilli</taxon>
        <taxon>Lactobacillales</taxon>
        <taxon>Enterococcaceae</taxon>
        <taxon>Vagococcus</taxon>
    </lineage>
</organism>
<reference evidence="1 2" key="1">
    <citation type="journal article" date="2010" name="Int. J. Syst. Evol. Microbiol.">
        <title>Vagococcus penaei sp. nov., isolated from spoilage microbiota of cooked shrimp (Penaeus vannamei).</title>
        <authorList>
            <person name="Jaffres E."/>
            <person name="Prevost H."/>
            <person name="Rossero A."/>
            <person name="Joffraud J.J."/>
            <person name="Dousset X."/>
        </authorList>
    </citation>
    <scope>NUCLEOTIDE SEQUENCE [LARGE SCALE GENOMIC DNA]</scope>
    <source>
        <strain evidence="1 2">CD276</strain>
    </source>
</reference>
<accession>A0A1Q2D7B6</accession>
<evidence type="ECO:0000313" key="2">
    <source>
        <dbReference type="Proteomes" id="UP000188246"/>
    </source>
</evidence>
<sequence length="121" mass="13674">MVESLNRQVEIAVKANAFLNPVNPKAGIIAIGDNGVEFRETDGAGYVQIPWSNIVQVRAQVYFKGKYIRSFDIITDTNQSLNFVTTDAIDALKAMRQHLSKEQMIQAPGNFRRLFSRRKKS</sequence>
<gene>
    <name evidence="1" type="ORF">BW732_08350</name>
</gene>